<evidence type="ECO:0000313" key="2">
    <source>
        <dbReference type="EMBL" id="SNT19172.1"/>
    </source>
</evidence>
<gene>
    <name evidence="2" type="ORF">SAMN06265795_11690</name>
</gene>
<dbReference type="Pfam" id="PF10116">
    <property type="entry name" value="Host_attach"/>
    <property type="match status" value="1"/>
</dbReference>
<dbReference type="Proteomes" id="UP000198284">
    <property type="component" value="Unassembled WGS sequence"/>
</dbReference>
<sequence length="120" mass="13154">MVNEAARLDANESETDRLGPTSAGQSMHNTGGALPNKTYEPDTTPDKKAAEIFAKDVAKYLQECYREGRFKHLAVVASPKFLGALRSELDGPVGSTISVEIDKDYTSFGPEQLRDQIKLH</sequence>
<protein>
    <submittedName>
        <fullName evidence="2">Protein required for attachment to host cells</fullName>
    </submittedName>
</protein>
<feature type="compositionally biased region" description="Basic and acidic residues" evidence="1">
    <location>
        <begin position="1"/>
        <end position="17"/>
    </location>
</feature>
<keyword evidence="3" id="KW-1185">Reference proteome</keyword>
<dbReference type="EMBL" id="FZOT01000016">
    <property type="protein sequence ID" value="SNT19172.1"/>
    <property type="molecule type" value="Genomic_DNA"/>
</dbReference>
<evidence type="ECO:0000313" key="3">
    <source>
        <dbReference type="Proteomes" id="UP000198284"/>
    </source>
</evidence>
<organism evidence="2 3">
    <name type="scientific">Noviherbaspirillum humi</name>
    <dbReference type="NCBI Taxonomy" id="1688639"/>
    <lineage>
        <taxon>Bacteria</taxon>
        <taxon>Pseudomonadati</taxon>
        <taxon>Pseudomonadota</taxon>
        <taxon>Betaproteobacteria</taxon>
        <taxon>Burkholderiales</taxon>
        <taxon>Oxalobacteraceae</taxon>
        <taxon>Noviherbaspirillum</taxon>
    </lineage>
</organism>
<reference evidence="2 3" key="1">
    <citation type="submission" date="2017-06" db="EMBL/GenBank/DDBJ databases">
        <authorList>
            <person name="Kim H.J."/>
            <person name="Triplett B.A."/>
        </authorList>
    </citation>
    <scope>NUCLEOTIDE SEQUENCE [LARGE SCALE GENOMIC DNA]</scope>
    <source>
        <strain evidence="2 3">U15</strain>
    </source>
</reference>
<dbReference type="AlphaFoldDB" id="A0A239KN82"/>
<evidence type="ECO:0000256" key="1">
    <source>
        <dbReference type="SAM" id="MobiDB-lite"/>
    </source>
</evidence>
<name>A0A239KN82_9BURK</name>
<accession>A0A239KN82</accession>
<proteinExistence type="predicted"/>
<feature type="region of interest" description="Disordered" evidence="1">
    <location>
        <begin position="1"/>
        <end position="44"/>
    </location>
</feature>
<dbReference type="InterPro" id="IPR019291">
    <property type="entry name" value="Host_attachment_protein"/>
</dbReference>